<feature type="transmembrane region" description="Helical" evidence="7">
    <location>
        <begin position="12"/>
        <end position="34"/>
    </location>
</feature>
<keyword evidence="10" id="KW-1185">Reference proteome</keyword>
<accession>A0ABW0I1J9</accession>
<keyword evidence="5 7" id="KW-1133">Transmembrane helix</keyword>
<name>A0ABW0I1J9_9BACL</name>
<evidence type="ECO:0000256" key="1">
    <source>
        <dbReference type="ARBA" id="ARBA00004651"/>
    </source>
</evidence>
<feature type="transmembrane region" description="Helical" evidence="7">
    <location>
        <begin position="78"/>
        <end position="99"/>
    </location>
</feature>
<evidence type="ECO:0000256" key="3">
    <source>
        <dbReference type="ARBA" id="ARBA00022475"/>
    </source>
</evidence>
<evidence type="ECO:0000313" key="9">
    <source>
        <dbReference type="EMBL" id="MFC5407184.1"/>
    </source>
</evidence>
<organism evidence="9 10">
    <name type="scientific">Cohnella soli</name>
    <dbReference type="NCBI Taxonomy" id="425005"/>
    <lineage>
        <taxon>Bacteria</taxon>
        <taxon>Bacillati</taxon>
        <taxon>Bacillota</taxon>
        <taxon>Bacilli</taxon>
        <taxon>Bacillales</taxon>
        <taxon>Paenibacillaceae</taxon>
        <taxon>Cohnella</taxon>
    </lineage>
</organism>
<comment type="similarity">
    <text evidence="7">Belongs to the binding-protein-dependent transport system permease family.</text>
</comment>
<keyword evidence="4 7" id="KW-0812">Transmembrane</keyword>
<dbReference type="InterPro" id="IPR000515">
    <property type="entry name" value="MetI-like"/>
</dbReference>
<dbReference type="InterPro" id="IPR035906">
    <property type="entry name" value="MetI-like_sf"/>
</dbReference>
<keyword evidence="6 7" id="KW-0472">Membrane</keyword>
<feature type="transmembrane region" description="Helical" evidence="7">
    <location>
        <begin position="258"/>
        <end position="278"/>
    </location>
</feature>
<gene>
    <name evidence="9" type="ORF">ACFPOF_31030</name>
</gene>
<dbReference type="SUPFAM" id="SSF161098">
    <property type="entry name" value="MetI-like"/>
    <property type="match status" value="1"/>
</dbReference>
<evidence type="ECO:0000256" key="4">
    <source>
        <dbReference type="ARBA" id="ARBA00022692"/>
    </source>
</evidence>
<reference evidence="10" key="1">
    <citation type="journal article" date="2019" name="Int. J. Syst. Evol. Microbiol.">
        <title>The Global Catalogue of Microorganisms (GCM) 10K type strain sequencing project: providing services to taxonomists for standard genome sequencing and annotation.</title>
        <authorList>
            <consortium name="The Broad Institute Genomics Platform"/>
            <consortium name="The Broad Institute Genome Sequencing Center for Infectious Disease"/>
            <person name="Wu L."/>
            <person name="Ma J."/>
        </authorList>
    </citation>
    <scope>NUCLEOTIDE SEQUENCE [LARGE SCALE GENOMIC DNA]</scope>
    <source>
        <strain evidence="10">CGMCC 1.18575</strain>
    </source>
</reference>
<proteinExistence type="inferred from homology"/>
<feature type="transmembrane region" description="Helical" evidence="7">
    <location>
        <begin position="182"/>
        <end position="205"/>
    </location>
</feature>
<evidence type="ECO:0000259" key="8">
    <source>
        <dbReference type="PROSITE" id="PS50928"/>
    </source>
</evidence>
<dbReference type="PROSITE" id="PS50928">
    <property type="entry name" value="ABC_TM1"/>
    <property type="match status" value="1"/>
</dbReference>
<dbReference type="EMBL" id="JBHSMI010000067">
    <property type="protein sequence ID" value="MFC5407184.1"/>
    <property type="molecule type" value="Genomic_DNA"/>
</dbReference>
<evidence type="ECO:0000256" key="7">
    <source>
        <dbReference type="RuleBase" id="RU363032"/>
    </source>
</evidence>
<feature type="transmembrane region" description="Helical" evidence="7">
    <location>
        <begin position="140"/>
        <end position="161"/>
    </location>
</feature>
<dbReference type="Pfam" id="PF00528">
    <property type="entry name" value="BPD_transp_1"/>
    <property type="match status" value="1"/>
</dbReference>
<protein>
    <submittedName>
        <fullName evidence="9">Carbohydrate ABC transporter permease</fullName>
    </submittedName>
</protein>
<evidence type="ECO:0000256" key="2">
    <source>
        <dbReference type="ARBA" id="ARBA00022448"/>
    </source>
</evidence>
<comment type="subcellular location">
    <subcellularLocation>
        <location evidence="1 7">Cell membrane</location>
        <topology evidence="1 7">Multi-pass membrane protein</topology>
    </subcellularLocation>
</comment>
<dbReference type="PANTHER" id="PTHR43744:SF9">
    <property type="entry name" value="POLYGALACTURONAN_RHAMNOGALACTURONAN TRANSPORT SYSTEM PERMEASE PROTEIN YTCP"/>
    <property type="match status" value="1"/>
</dbReference>
<dbReference type="Gene3D" id="1.10.3720.10">
    <property type="entry name" value="MetI-like"/>
    <property type="match status" value="1"/>
</dbReference>
<dbReference type="PANTHER" id="PTHR43744">
    <property type="entry name" value="ABC TRANSPORTER PERMEASE PROTEIN MG189-RELATED-RELATED"/>
    <property type="match status" value="1"/>
</dbReference>
<dbReference type="Proteomes" id="UP001596113">
    <property type="component" value="Unassembled WGS sequence"/>
</dbReference>
<keyword evidence="2 7" id="KW-0813">Transport</keyword>
<sequence length="293" mass="32902">MDRKTKSDRLFDLLNIIIFLIVLLLVLYPIYFILIASVSDPTATNAGKVWLFPVDFNWKGYEIIFSERSIWTGYKNSLIYAALGAAISTVITISGGYALSRKDLVGRTPIMLLILFTSFFQGGLIPSYILVKYLGMLDSIWAMVIPGAVSAFLLIVARTFFQQSIPDDLLEASMMDGCNNTRFFLQIVVPLALPIIAVIVLFNAVGQWNSYFKAMVYITNDDLQPLQIILRRILIRNQNSEMLGNITSAQSMVQYAELIKYGLIIVASLPMLVLYPFLQKYFVKGMMIGSVKG</sequence>
<feature type="transmembrane region" description="Helical" evidence="7">
    <location>
        <begin position="111"/>
        <end position="134"/>
    </location>
</feature>
<keyword evidence="3" id="KW-1003">Cell membrane</keyword>
<evidence type="ECO:0000256" key="6">
    <source>
        <dbReference type="ARBA" id="ARBA00023136"/>
    </source>
</evidence>
<feature type="domain" description="ABC transmembrane type-1" evidence="8">
    <location>
        <begin position="74"/>
        <end position="265"/>
    </location>
</feature>
<dbReference type="CDD" id="cd06261">
    <property type="entry name" value="TM_PBP2"/>
    <property type="match status" value="1"/>
</dbReference>
<comment type="caution">
    <text evidence="9">The sequence shown here is derived from an EMBL/GenBank/DDBJ whole genome shotgun (WGS) entry which is preliminary data.</text>
</comment>
<dbReference type="RefSeq" id="WP_378139617.1">
    <property type="nucleotide sequence ID" value="NZ_JBHSMI010000067.1"/>
</dbReference>
<evidence type="ECO:0000313" key="10">
    <source>
        <dbReference type="Proteomes" id="UP001596113"/>
    </source>
</evidence>
<evidence type="ECO:0000256" key="5">
    <source>
        <dbReference type="ARBA" id="ARBA00022989"/>
    </source>
</evidence>